<feature type="domain" description="PAC" evidence="12">
    <location>
        <begin position="233"/>
        <end position="284"/>
    </location>
</feature>
<dbReference type="PANTHER" id="PTHR24421">
    <property type="entry name" value="NITRATE/NITRITE SENSOR PROTEIN NARX-RELATED"/>
    <property type="match status" value="1"/>
</dbReference>
<dbReference type="GO" id="GO:0006355">
    <property type="term" value="P:regulation of DNA-templated transcription"/>
    <property type="evidence" value="ECO:0007669"/>
    <property type="project" value="InterPro"/>
</dbReference>
<gene>
    <name evidence="13" type="ORF">P0Y53_04755</name>
</gene>
<evidence type="ECO:0000256" key="4">
    <source>
        <dbReference type="ARBA" id="ARBA00022679"/>
    </source>
</evidence>
<feature type="domain" description="PAS" evidence="11">
    <location>
        <begin position="285"/>
        <end position="355"/>
    </location>
</feature>
<dbReference type="InterPro" id="IPR005467">
    <property type="entry name" value="His_kinase_dom"/>
</dbReference>
<feature type="domain" description="PAS" evidence="11">
    <location>
        <begin position="159"/>
        <end position="229"/>
    </location>
</feature>
<dbReference type="EC" id="2.7.13.3" evidence="2"/>
<dbReference type="Pfam" id="PF00989">
    <property type="entry name" value="PAS"/>
    <property type="match status" value="2"/>
</dbReference>
<dbReference type="Gene3D" id="1.20.5.1930">
    <property type="match status" value="1"/>
</dbReference>
<dbReference type="InterPro" id="IPR050482">
    <property type="entry name" value="Sensor_HK_TwoCompSys"/>
</dbReference>
<dbReference type="PROSITE" id="PS50113">
    <property type="entry name" value="PAC"/>
    <property type="match status" value="1"/>
</dbReference>
<dbReference type="CDD" id="cd00130">
    <property type="entry name" value="PAS"/>
    <property type="match status" value="3"/>
</dbReference>
<proteinExistence type="predicted"/>
<evidence type="ECO:0000256" key="3">
    <source>
        <dbReference type="ARBA" id="ARBA00022553"/>
    </source>
</evidence>
<dbReference type="InterPro" id="IPR000014">
    <property type="entry name" value="PAS"/>
</dbReference>
<evidence type="ECO:0000313" key="14">
    <source>
        <dbReference type="Proteomes" id="UP001220610"/>
    </source>
</evidence>
<dbReference type="SUPFAM" id="SSF55874">
    <property type="entry name" value="ATPase domain of HSP90 chaperone/DNA topoisomerase II/histidine kinase"/>
    <property type="match status" value="1"/>
</dbReference>
<dbReference type="InterPro" id="IPR011712">
    <property type="entry name" value="Sig_transdc_His_kin_sub3_dim/P"/>
</dbReference>
<keyword evidence="7" id="KW-0067">ATP-binding</keyword>
<keyword evidence="5" id="KW-0547">Nucleotide-binding</keyword>
<dbReference type="PROSITE" id="PS50112">
    <property type="entry name" value="PAS"/>
    <property type="match status" value="3"/>
</dbReference>
<feature type="region of interest" description="Disordered" evidence="9">
    <location>
        <begin position="1"/>
        <end position="23"/>
    </location>
</feature>
<dbReference type="PANTHER" id="PTHR24421:SF10">
    <property type="entry name" value="NITRATE_NITRITE SENSOR PROTEIN NARQ"/>
    <property type="match status" value="1"/>
</dbReference>
<dbReference type="GO" id="GO:0005524">
    <property type="term" value="F:ATP binding"/>
    <property type="evidence" value="ECO:0007669"/>
    <property type="project" value="UniProtKB-KW"/>
</dbReference>
<protein>
    <recommendedName>
        <fullName evidence="2">histidine kinase</fullName>
        <ecNumber evidence="2">2.7.13.3</ecNumber>
    </recommendedName>
</protein>
<dbReference type="SUPFAM" id="SSF55785">
    <property type="entry name" value="PYP-like sensor domain (PAS domain)"/>
    <property type="match status" value="4"/>
</dbReference>
<dbReference type="SMART" id="SM00091">
    <property type="entry name" value="PAS"/>
    <property type="match status" value="4"/>
</dbReference>
<evidence type="ECO:0000256" key="8">
    <source>
        <dbReference type="ARBA" id="ARBA00023012"/>
    </source>
</evidence>
<dbReference type="GO" id="GO:0000155">
    <property type="term" value="F:phosphorelay sensor kinase activity"/>
    <property type="evidence" value="ECO:0007669"/>
    <property type="project" value="InterPro"/>
</dbReference>
<keyword evidence="3" id="KW-0597">Phosphoprotein</keyword>
<sequence length="748" mass="85325">MQTTPIESGRRVPAKSAVKATKTTQELVPEQEANLNALIENLDDLVWSIDRNMQYIVLNTALRNKVKEYIGRDPQPGDKMLDILAILDPSKAREFKKFYQLAFRGKSQRTLQKFLVQGQPMYFDISINPIREGKKTTGLSCFARDVTIKLTNEFRLKESEARFRSLIENSTDIIVVLDTQGRIIYGSPSIENQFGLHASHYIGMEVFQFFSGEHLAEARAKFEEILQKPNRAVFLQTRALRPDGQPIWVEGIGTNLLHKEGVNGIVCNFRDVTERIQAAETRHQLDRKFRALIENNADLIMMADGQGKFIYGSPSVRKLLGLAGKEYLNKGVFTFIHPGSLPDAEILLNNLFQHPGKSFNIALTLLHKAGKEIQVEGIASNLLEVPGINALVANFRDVTDKNKAEKRIRESEDLYKNLFDKSPLPKWVCDAKSFRFLEVNEAAVLHYGYSRKEFLQLTAFDITSPEDHEAMKNLLTAGGRQVNQRLLRKQVKKNSELIYVEVLTHLIRYKGQDAYLILCHDITEKVRLRHQLMEEKMFRQKEIMKASMDAQEKERTEIGRELHDNVTQILTTARLCLSCVTGQDEQSAMLVKRSNEIIASAIEEIRKLSKSLTLSYHKEIGLQLSIEDLAESIRLTNQFQLQLEFELPDEQRLDDKLKMAIYRIVQEQLNNIIKHAHPKQVNISLKQAEDALTLLVTDDGRGFNMQEKRHGIGIMNIVNRAELFNGRVIIDSAPGRGCRMSVNFKLAN</sequence>
<evidence type="ECO:0000313" key="13">
    <source>
        <dbReference type="EMBL" id="WEK36804.1"/>
    </source>
</evidence>
<reference evidence="13" key="1">
    <citation type="submission" date="2023-03" db="EMBL/GenBank/DDBJ databases">
        <title>Andean soil-derived lignocellulolytic bacterial consortium as a source of novel taxa and putative plastic-active enzymes.</title>
        <authorList>
            <person name="Diaz-Garcia L."/>
            <person name="Chuvochina M."/>
            <person name="Feuerriegel G."/>
            <person name="Bunk B."/>
            <person name="Sproer C."/>
            <person name="Streit W.R."/>
            <person name="Rodriguez L.M."/>
            <person name="Overmann J."/>
            <person name="Jimenez D.J."/>
        </authorList>
    </citation>
    <scope>NUCLEOTIDE SEQUENCE</scope>
    <source>
        <strain evidence="13">MAG 7</strain>
    </source>
</reference>
<evidence type="ECO:0000256" key="6">
    <source>
        <dbReference type="ARBA" id="ARBA00022777"/>
    </source>
</evidence>
<evidence type="ECO:0000259" key="10">
    <source>
        <dbReference type="PROSITE" id="PS50109"/>
    </source>
</evidence>
<dbReference type="EMBL" id="CP119311">
    <property type="protein sequence ID" value="WEK36804.1"/>
    <property type="molecule type" value="Genomic_DNA"/>
</dbReference>
<dbReference type="Pfam" id="PF02518">
    <property type="entry name" value="HATPase_c"/>
    <property type="match status" value="1"/>
</dbReference>
<comment type="catalytic activity">
    <reaction evidence="1">
        <text>ATP + protein L-histidine = ADP + protein N-phospho-L-histidine.</text>
        <dbReference type="EC" id="2.7.13.3"/>
    </reaction>
</comment>
<dbReference type="GO" id="GO:0016020">
    <property type="term" value="C:membrane"/>
    <property type="evidence" value="ECO:0007669"/>
    <property type="project" value="InterPro"/>
</dbReference>
<dbReference type="Proteomes" id="UP001220610">
    <property type="component" value="Chromosome"/>
</dbReference>
<dbReference type="NCBIfam" id="TIGR00229">
    <property type="entry name" value="sensory_box"/>
    <property type="match status" value="3"/>
</dbReference>
<dbReference type="Pfam" id="PF13426">
    <property type="entry name" value="PAS_9"/>
    <property type="match status" value="1"/>
</dbReference>
<dbReference type="CDD" id="cd16917">
    <property type="entry name" value="HATPase_UhpB-NarQ-NarX-like"/>
    <property type="match status" value="1"/>
</dbReference>
<evidence type="ECO:0000256" key="7">
    <source>
        <dbReference type="ARBA" id="ARBA00022840"/>
    </source>
</evidence>
<dbReference type="SMART" id="SM00387">
    <property type="entry name" value="HATPase_c"/>
    <property type="match status" value="1"/>
</dbReference>
<dbReference type="InterPro" id="IPR035965">
    <property type="entry name" value="PAS-like_dom_sf"/>
</dbReference>
<feature type="domain" description="Histidine kinase" evidence="10">
    <location>
        <begin position="557"/>
        <end position="748"/>
    </location>
</feature>
<accession>A0AAJ5WT16</accession>
<keyword evidence="6" id="KW-0418">Kinase</keyword>
<name>A0AAJ5WT16_9BACT</name>
<evidence type="ECO:0000256" key="9">
    <source>
        <dbReference type="SAM" id="MobiDB-lite"/>
    </source>
</evidence>
<evidence type="ECO:0000259" key="11">
    <source>
        <dbReference type="PROSITE" id="PS50112"/>
    </source>
</evidence>
<dbReference type="SMART" id="SM00086">
    <property type="entry name" value="PAC"/>
    <property type="match status" value="3"/>
</dbReference>
<dbReference type="GO" id="GO:0046983">
    <property type="term" value="F:protein dimerization activity"/>
    <property type="evidence" value="ECO:0007669"/>
    <property type="project" value="InterPro"/>
</dbReference>
<evidence type="ECO:0000256" key="5">
    <source>
        <dbReference type="ARBA" id="ARBA00022741"/>
    </source>
</evidence>
<organism evidence="13 14">
    <name type="scientific">Candidatus Pseudobacter hemicellulosilyticus</name>
    <dbReference type="NCBI Taxonomy" id="3121375"/>
    <lineage>
        <taxon>Bacteria</taxon>
        <taxon>Pseudomonadati</taxon>
        <taxon>Bacteroidota</taxon>
        <taxon>Chitinophagia</taxon>
        <taxon>Chitinophagales</taxon>
        <taxon>Chitinophagaceae</taxon>
        <taxon>Pseudobacter</taxon>
    </lineage>
</organism>
<keyword evidence="8" id="KW-0902">Two-component regulatory system</keyword>
<evidence type="ECO:0000256" key="2">
    <source>
        <dbReference type="ARBA" id="ARBA00012438"/>
    </source>
</evidence>
<dbReference type="InterPro" id="IPR036890">
    <property type="entry name" value="HATPase_C_sf"/>
</dbReference>
<keyword evidence="4" id="KW-0808">Transferase</keyword>
<dbReference type="Gene3D" id="3.30.450.20">
    <property type="entry name" value="PAS domain"/>
    <property type="match status" value="4"/>
</dbReference>
<dbReference type="Gene3D" id="3.30.565.10">
    <property type="entry name" value="Histidine kinase-like ATPase, C-terminal domain"/>
    <property type="match status" value="1"/>
</dbReference>
<feature type="domain" description="PAS" evidence="11">
    <location>
        <begin position="411"/>
        <end position="490"/>
    </location>
</feature>
<dbReference type="Pfam" id="PF07730">
    <property type="entry name" value="HisKA_3"/>
    <property type="match status" value="1"/>
</dbReference>
<evidence type="ECO:0000259" key="12">
    <source>
        <dbReference type="PROSITE" id="PS50113"/>
    </source>
</evidence>
<dbReference type="InterPro" id="IPR003594">
    <property type="entry name" value="HATPase_dom"/>
</dbReference>
<dbReference type="PROSITE" id="PS50109">
    <property type="entry name" value="HIS_KIN"/>
    <property type="match status" value="1"/>
</dbReference>
<evidence type="ECO:0000256" key="1">
    <source>
        <dbReference type="ARBA" id="ARBA00000085"/>
    </source>
</evidence>
<dbReference type="InterPro" id="IPR001610">
    <property type="entry name" value="PAC"/>
</dbReference>
<dbReference type="InterPro" id="IPR013767">
    <property type="entry name" value="PAS_fold"/>
</dbReference>
<dbReference type="InterPro" id="IPR000700">
    <property type="entry name" value="PAS-assoc_C"/>
</dbReference>
<dbReference type="AlphaFoldDB" id="A0AAJ5WT16"/>